<dbReference type="EMBL" id="JBFAUK010000001">
    <property type="protein sequence ID" value="MEV5505181.1"/>
    <property type="molecule type" value="Genomic_DNA"/>
</dbReference>
<dbReference type="PANTHER" id="PTHR33406:SF11">
    <property type="entry name" value="MEMBRANE PROTEIN SCO6666-RELATED"/>
    <property type="match status" value="1"/>
</dbReference>
<feature type="transmembrane region" description="Helical" evidence="7">
    <location>
        <begin position="616"/>
        <end position="637"/>
    </location>
</feature>
<reference evidence="9 10" key="1">
    <citation type="submission" date="2024-06" db="EMBL/GenBank/DDBJ databases">
        <title>The Natural Products Discovery Center: Release of the First 8490 Sequenced Strains for Exploring Actinobacteria Biosynthetic Diversity.</title>
        <authorList>
            <person name="Kalkreuter E."/>
            <person name="Kautsar S.A."/>
            <person name="Yang D."/>
            <person name="Bader C.D."/>
            <person name="Teijaro C.N."/>
            <person name="Fluegel L."/>
            <person name="Davis C.M."/>
            <person name="Simpson J.R."/>
            <person name="Lauterbach L."/>
            <person name="Steele A.D."/>
            <person name="Gui C."/>
            <person name="Meng S."/>
            <person name="Li G."/>
            <person name="Viehrig K."/>
            <person name="Ye F."/>
            <person name="Su P."/>
            <person name="Kiefer A.F."/>
            <person name="Nichols A."/>
            <person name="Cepeda A.J."/>
            <person name="Yan W."/>
            <person name="Fan B."/>
            <person name="Jiang Y."/>
            <person name="Adhikari A."/>
            <person name="Zheng C.-J."/>
            <person name="Schuster L."/>
            <person name="Cowan T.M."/>
            <person name="Smanski M.J."/>
            <person name="Chevrette M.G."/>
            <person name="De Carvalho L.P.S."/>
            <person name="Shen B."/>
        </authorList>
    </citation>
    <scope>NUCLEOTIDE SEQUENCE [LARGE SCALE GENOMIC DNA]</scope>
    <source>
        <strain evidence="9 10">NPDC052347</strain>
    </source>
</reference>
<dbReference type="InterPro" id="IPR050545">
    <property type="entry name" value="Mycobact_MmpL"/>
</dbReference>
<evidence type="ECO:0000256" key="5">
    <source>
        <dbReference type="ARBA" id="ARBA00022989"/>
    </source>
</evidence>
<dbReference type="InterPro" id="IPR004869">
    <property type="entry name" value="MMPL_dom"/>
</dbReference>
<feature type="transmembrane region" description="Helical" evidence="7">
    <location>
        <begin position="388"/>
        <end position="408"/>
    </location>
</feature>
<keyword evidence="3" id="KW-1003">Cell membrane</keyword>
<evidence type="ECO:0000259" key="8">
    <source>
        <dbReference type="Pfam" id="PF03176"/>
    </source>
</evidence>
<feature type="transmembrane region" description="Helical" evidence="7">
    <location>
        <begin position="578"/>
        <end position="596"/>
    </location>
</feature>
<dbReference type="Gene3D" id="1.20.1640.10">
    <property type="entry name" value="Multidrug efflux transporter AcrB transmembrane domain"/>
    <property type="match status" value="2"/>
</dbReference>
<keyword evidence="4 7" id="KW-0812">Transmembrane</keyword>
<evidence type="ECO:0000256" key="2">
    <source>
        <dbReference type="ARBA" id="ARBA00010157"/>
    </source>
</evidence>
<comment type="subcellular location">
    <subcellularLocation>
        <location evidence="1">Cell membrane</location>
        <topology evidence="1">Multi-pass membrane protein</topology>
    </subcellularLocation>
</comment>
<dbReference type="PANTHER" id="PTHR33406">
    <property type="entry name" value="MEMBRANE PROTEIN MJ1562-RELATED"/>
    <property type="match status" value="1"/>
</dbReference>
<feature type="transmembrane region" description="Helical" evidence="7">
    <location>
        <begin position="294"/>
        <end position="315"/>
    </location>
</feature>
<dbReference type="RefSeq" id="WP_153068692.1">
    <property type="nucleotide sequence ID" value="NZ_JBFAUK010000001.1"/>
</dbReference>
<evidence type="ECO:0000256" key="3">
    <source>
        <dbReference type="ARBA" id="ARBA00022475"/>
    </source>
</evidence>
<keyword evidence="6 7" id="KW-0472">Membrane</keyword>
<accession>A0ABV3JQL5</accession>
<proteinExistence type="inferred from homology"/>
<gene>
    <name evidence="9" type="ORF">AB0L16_01705</name>
</gene>
<name>A0ABV3JQL5_STRON</name>
<comment type="caution">
    <text evidence="9">The sequence shown here is derived from an EMBL/GenBank/DDBJ whole genome shotgun (WGS) entry which is preliminary data.</text>
</comment>
<feature type="transmembrane region" description="Helical" evidence="7">
    <location>
        <begin position="658"/>
        <end position="681"/>
    </location>
</feature>
<dbReference type="SUPFAM" id="SSF82866">
    <property type="entry name" value="Multidrug efflux transporter AcrB transmembrane domain"/>
    <property type="match status" value="2"/>
</dbReference>
<organism evidence="9 10">
    <name type="scientific">Streptomyces orinoci</name>
    <name type="common">Streptoverticillium orinoci</name>
    <dbReference type="NCBI Taxonomy" id="67339"/>
    <lineage>
        <taxon>Bacteria</taxon>
        <taxon>Bacillati</taxon>
        <taxon>Actinomycetota</taxon>
        <taxon>Actinomycetes</taxon>
        <taxon>Kitasatosporales</taxon>
        <taxon>Streptomycetaceae</taxon>
        <taxon>Streptomyces</taxon>
    </lineage>
</organism>
<comment type="similarity">
    <text evidence="2">Belongs to the resistance-nodulation-cell division (RND) (TC 2.A.6) family. MmpL subfamily.</text>
</comment>
<feature type="domain" description="Membrane transport protein MMPL" evidence="8">
    <location>
        <begin position="502"/>
        <end position="727"/>
    </location>
</feature>
<keyword evidence="5 7" id="KW-1133">Transmembrane helix</keyword>
<evidence type="ECO:0000256" key="4">
    <source>
        <dbReference type="ARBA" id="ARBA00022692"/>
    </source>
</evidence>
<feature type="transmembrane region" description="Helical" evidence="7">
    <location>
        <begin position="200"/>
        <end position="233"/>
    </location>
</feature>
<dbReference type="Proteomes" id="UP001552594">
    <property type="component" value="Unassembled WGS sequence"/>
</dbReference>
<feature type="transmembrane region" description="Helical" evidence="7">
    <location>
        <begin position="245"/>
        <end position="267"/>
    </location>
</feature>
<keyword evidence="10" id="KW-1185">Reference proteome</keyword>
<feature type="transmembrane region" description="Helical" evidence="7">
    <location>
        <begin position="321"/>
        <end position="345"/>
    </location>
</feature>
<feature type="transmembrane region" description="Helical" evidence="7">
    <location>
        <begin position="551"/>
        <end position="573"/>
    </location>
</feature>
<evidence type="ECO:0000256" key="6">
    <source>
        <dbReference type="ARBA" id="ARBA00023136"/>
    </source>
</evidence>
<protein>
    <submittedName>
        <fullName evidence="9">MMPL family transporter</fullName>
    </submittedName>
</protein>
<evidence type="ECO:0000313" key="10">
    <source>
        <dbReference type="Proteomes" id="UP001552594"/>
    </source>
</evidence>
<feature type="transmembrane region" description="Helical" evidence="7">
    <location>
        <begin position="30"/>
        <end position="47"/>
    </location>
</feature>
<dbReference type="Pfam" id="PF03176">
    <property type="entry name" value="MMPL"/>
    <property type="match status" value="2"/>
</dbReference>
<evidence type="ECO:0000256" key="7">
    <source>
        <dbReference type="SAM" id="Phobius"/>
    </source>
</evidence>
<evidence type="ECO:0000313" key="9">
    <source>
        <dbReference type="EMBL" id="MEV5505181.1"/>
    </source>
</evidence>
<sequence>MGAADSCSAAPGSRTALVKVTELVLGHRRLVLALTVVVVALAGWYGSGAVGRLSNGGYAAETASERTAEAELRAAFSMERPRLVLLLRADAPVDSPAVRRAGLDYVRQVERLPGVTAAQSPWTTGDPLLRARDGRSAVVAVSLAGDDDRAQRTAKRIVPGLTGRHVPFDVMATGEAESSAELQRQSDNDLARAELFAAPVILLVLLVVFRTVLAALLPFAVGVVGVVLTLTILRVVTEFTDVSVFALNLTTALGLGLAVDYSLFLLMRFREETSRGRDAHDAAVTAVRTAGRTVFFSSLTVALCLSALLLFPLYFLRSLAYAAIPAVLSAGVVAVVVLPAALLAAGRWLEAGDITPWLRRLGHRPSVGAAESWWSRLATRISRRPLRVALPVAGFLVLLGLPFTQATFGLTDERVLPAHAEAYRAARFIEGHFDKGVLDPIQVVVRGASPGAGEAYLRQVSRLDGVAYAMGASGRYEHGTRTGPANLPPDAYEHAGVTRIMAVPEDNAFSDRSEQVVRHIRAGPGPGERFVAGASALFTDTKSVITDRLPYAAGLIALVMFVLLLLFTGSLVVPLKAIFFNTLSLTASFGAMVYVFQDGHLKWLVGDFVSTGYLDVTVPVLMFCAAFGLSMDYEIFLMSRIREQYALHGDNTRAVIEGVGRTGSIITAAAVLIGGVLLALASSGVSVLKLLGLGMFLAVLVDAVVIRGVLVPAFMLVMGRANWWAPRWLRWLYARAGLKGEG</sequence>
<feature type="transmembrane region" description="Helical" evidence="7">
    <location>
        <begin position="693"/>
        <end position="717"/>
    </location>
</feature>
<feature type="domain" description="Membrane transport protein MMPL" evidence="8">
    <location>
        <begin position="82"/>
        <end position="387"/>
    </location>
</feature>
<evidence type="ECO:0000256" key="1">
    <source>
        <dbReference type="ARBA" id="ARBA00004651"/>
    </source>
</evidence>